<protein>
    <submittedName>
        <fullName evidence="1">Uncharacterized protein</fullName>
    </submittedName>
</protein>
<dbReference type="AlphaFoldDB" id="A0A1T1AP05"/>
<dbReference type="STRING" id="28066.RF819_03235"/>
<dbReference type="Proteomes" id="UP000190750">
    <property type="component" value="Unassembled WGS sequence"/>
</dbReference>
<evidence type="ECO:0000313" key="2">
    <source>
        <dbReference type="Proteomes" id="UP000190750"/>
    </source>
</evidence>
<keyword evidence="2" id="KW-1185">Reference proteome</keyword>
<proteinExistence type="predicted"/>
<reference evidence="1 2" key="1">
    <citation type="submission" date="2017-01" db="EMBL/GenBank/DDBJ databases">
        <title>Genome sequencing of Rhodoferax fermentans JCM 7819.</title>
        <authorList>
            <person name="Kim Y.J."/>
            <person name="Farh M.E.-A."/>
            <person name="Yang D.-C."/>
        </authorList>
    </citation>
    <scope>NUCLEOTIDE SEQUENCE [LARGE SCALE GENOMIC DNA]</scope>
    <source>
        <strain evidence="1 2">JCM 7819</strain>
    </source>
</reference>
<organism evidence="1 2">
    <name type="scientific">Rhodoferax fermentans</name>
    <dbReference type="NCBI Taxonomy" id="28066"/>
    <lineage>
        <taxon>Bacteria</taxon>
        <taxon>Pseudomonadati</taxon>
        <taxon>Pseudomonadota</taxon>
        <taxon>Betaproteobacteria</taxon>
        <taxon>Burkholderiales</taxon>
        <taxon>Comamonadaceae</taxon>
        <taxon>Rhodoferax</taxon>
    </lineage>
</organism>
<accession>A0A1T1AP05</accession>
<name>A0A1T1AP05_RHOFE</name>
<comment type="caution">
    <text evidence="1">The sequence shown here is derived from an EMBL/GenBank/DDBJ whole genome shotgun (WGS) entry which is preliminary data.</text>
</comment>
<evidence type="ECO:0000313" key="1">
    <source>
        <dbReference type="EMBL" id="OOV05856.1"/>
    </source>
</evidence>
<gene>
    <name evidence="1" type="ORF">RF819_03235</name>
</gene>
<sequence length="64" mass="6710">MATKNDKAAALPTKTYKTLTQVEHDQVKYGAGQPAGDELELTDAQAEPLLGVKAVELKAVAAEA</sequence>
<dbReference type="RefSeq" id="WP_078363635.1">
    <property type="nucleotide sequence ID" value="NZ_MTJN01000002.1"/>
</dbReference>
<dbReference type="EMBL" id="MTJN01000002">
    <property type="protein sequence ID" value="OOV05856.1"/>
    <property type="molecule type" value="Genomic_DNA"/>
</dbReference>